<gene>
    <name evidence="2" type="ORF">CVT63_05200</name>
</gene>
<dbReference type="InterPro" id="IPR036178">
    <property type="entry name" value="Formintransfe-cycloase-like_sf"/>
</dbReference>
<protein>
    <submittedName>
        <fullName evidence="2">Methenyltetrahydrofolate cyclohydrolase</fullName>
    </submittedName>
</protein>
<feature type="domain" description="Cyclodeaminase/cyclohydrolase" evidence="1">
    <location>
        <begin position="7"/>
        <end position="181"/>
    </location>
</feature>
<accession>A0A2N3G5V5</accession>
<sequence length="208" mass="22064">MYVEGKIIDFLDRLASSSPEPGGGSASALAAALGAALVSMVANLTTGREKYADVQDSIIELVNSSEKARATLENLVQKDTEVYGVLAAAFKMPRETDEEKTKRDVAVQAALKRATLVPYAIAEQCLEVAKLSEIAADIGNVNAVSDAGVAALLADASAGCAALNVKINLKSVKDEAFNEEKWAGIQNILAWTCELKDKVVRMTYEKLG</sequence>
<dbReference type="GO" id="GO:0016787">
    <property type="term" value="F:hydrolase activity"/>
    <property type="evidence" value="ECO:0007669"/>
    <property type="project" value="UniProtKB-KW"/>
</dbReference>
<proteinExistence type="predicted"/>
<dbReference type="Proteomes" id="UP000233654">
    <property type="component" value="Unassembled WGS sequence"/>
</dbReference>
<dbReference type="AlphaFoldDB" id="A0A2N3G5V5"/>
<dbReference type="Gene3D" id="1.20.120.680">
    <property type="entry name" value="Formiminotetrahydrofolate cyclodeaminase monomer, up-and-down helical bundle"/>
    <property type="match status" value="1"/>
</dbReference>
<organism evidence="2 3">
    <name type="scientific">Candidatus Anoxymicrobium japonicum</name>
    <dbReference type="NCBI Taxonomy" id="2013648"/>
    <lineage>
        <taxon>Bacteria</taxon>
        <taxon>Bacillati</taxon>
        <taxon>Actinomycetota</taxon>
        <taxon>Candidatus Geothermincolia</taxon>
        <taxon>Candidatus Geothermincolales</taxon>
        <taxon>Candidatus Anoxymicrobiaceae</taxon>
        <taxon>Candidatus Anoxymicrobium</taxon>
    </lineage>
</organism>
<comment type="caution">
    <text evidence="2">The sequence shown here is derived from an EMBL/GenBank/DDBJ whole genome shotgun (WGS) entry which is preliminary data.</text>
</comment>
<reference evidence="2 3" key="1">
    <citation type="journal article" date="2017" name="ISME J.">
        <title>Potential for microbial H2 and metal transformations associated with novel bacteria and archaea in deep terrestrial subsurface sediments.</title>
        <authorList>
            <person name="Hernsdorf A.W."/>
            <person name="Amano Y."/>
            <person name="Miyakawa K."/>
            <person name="Ise K."/>
            <person name="Suzuki Y."/>
            <person name="Anantharaman K."/>
            <person name="Probst A."/>
            <person name="Burstein D."/>
            <person name="Thomas B.C."/>
            <person name="Banfield J.F."/>
        </authorList>
    </citation>
    <scope>NUCLEOTIDE SEQUENCE [LARGE SCALE GENOMIC DNA]</scope>
    <source>
        <strain evidence="2">HGW-Actinobacteria-3</strain>
    </source>
</reference>
<name>A0A2N3G5V5_9ACTN</name>
<keyword evidence="2" id="KW-0378">Hydrolase</keyword>
<dbReference type="SUPFAM" id="SSF101262">
    <property type="entry name" value="Methenyltetrahydrofolate cyclohydrolase-like"/>
    <property type="match status" value="1"/>
</dbReference>
<evidence type="ECO:0000313" key="3">
    <source>
        <dbReference type="Proteomes" id="UP000233654"/>
    </source>
</evidence>
<evidence type="ECO:0000313" key="2">
    <source>
        <dbReference type="EMBL" id="PKQ27964.1"/>
    </source>
</evidence>
<evidence type="ECO:0000259" key="1">
    <source>
        <dbReference type="Pfam" id="PF04961"/>
    </source>
</evidence>
<dbReference type="Pfam" id="PF04961">
    <property type="entry name" value="FTCD_C"/>
    <property type="match status" value="1"/>
</dbReference>
<dbReference type="InterPro" id="IPR007044">
    <property type="entry name" value="Cyclodeamin/CycHdrlase"/>
</dbReference>
<dbReference type="EMBL" id="PHEX01000040">
    <property type="protein sequence ID" value="PKQ27964.1"/>
    <property type="molecule type" value="Genomic_DNA"/>
</dbReference>